<feature type="chain" id="PRO_5046186529" description="Lipoprotein" evidence="1">
    <location>
        <begin position="21"/>
        <end position="123"/>
    </location>
</feature>
<comment type="caution">
    <text evidence="2">The sequence shown here is derived from an EMBL/GenBank/DDBJ whole genome shotgun (WGS) entry which is preliminary data.</text>
</comment>
<dbReference type="PROSITE" id="PS51257">
    <property type="entry name" value="PROKAR_LIPOPROTEIN"/>
    <property type="match status" value="1"/>
</dbReference>
<dbReference type="RefSeq" id="WP_176924633.1">
    <property type="nucleotide sequence ID" value="NZ_JACOQH010000013.1"/>
</dbReference>
<organism evidence="2 3">
    <name type="scientific">Roseburia yibonii</name>
    <dbReference type="NCBI Taxonomy" id="2763063"/>
    <lineage>
        <taxon>Bacteria</taxon>
        <taxon>Bacillati</taxon>
        <taxon>Bacillota</taxon>
        <taxon>Clostridia</taxon>
        <taxon>Lachnospirales</taxon>
        <taxon>Lachnospiraceae</taxon>
        <taxon>Roseburia</taxon>
    </lineage>
</organism>
<evidence type="ECO:0000313" key="2">
    <source>
        <dbReference type="EMBL" id="MBC5754913.1"/>
    </source>
</evidence>
<protein>
    <recommendedName>
        <fullName evidence="4">Lipoprotein</fullName>
    </recommendedName>
</protein>
<dbReference type="EMBL" id="JACOQH010000013">
    <property type="protein sequence ID" value="MBC5754913.1"/>
    <property type="molecule type" value="Genomic_DNA"/>
</dbReference>
<sequence length="123" mass="14080">MRKFFVLGMAAVMCSVAGCAGPDMTTYLSIPQNGVYEIENIQLVRYSNQSLSSYSFDYIRNPDSDLEEKVHIDSFTAEEANGLRHVLITNDEYKKDCYVIDAEHEEYLYLTPETYQGIKEGRN</sequence>
<accession>A0ABR7ID94</accession>
<proteinExistence type="predicted"/>
<feature type="signal peptide" evidence="1">
    <location>
        <begin position="1"/>
        <end position="20"/>
    </location>
</feature>
<evidence type="ECO:0008006" key="4">
    <source>
        <dbReference type="Google" id="ProtNLM"/>
    </source>
</evidence>
<reference evidence="2 3" key="1">
    <citation type="submission" date="2020-08" db="EMBL/GenBank/DDBJ databases">
        <title>Genome public.</title>
        <authorList>
            <person name="Liu C."/>
            <person name="Sun Q."/>
        </authorList>
    </citation>
    <scope>NUCLEOTIDE SEQUENCE [LARGE SCALE GENOMIC DNA]</scope>
    <source>
        <strain evidence="2 3">BX0805</strain>
    </source>
</reference>
<evidence type="ECO:0000256" key="1">
    <source>
        <dbReference type="SAM" id="SignalP"/>
    </source>
</evidence>
<dbReference type="Proteomes" id="UP000621540">
    <property type="component" value="Unassembled WGS sequence"/>
</dbReference>
<keyword evidence="1" id="KW-0732">Signal</keyword>
<keyword evidence="3" id="KW-1185">Reference proteome</keyword>
<gene>
    <name evidence="2" type="ORF">H8Z76_13065</name>
</gene>
<name>A0ABR7ID94_9FIRM</name>
<evidence type="ECO:0000313" key="3">
    <source>
        <dbReference type="Proteomes" id="UP000621540"/>
    </source>
</evidence>